<evidence type="ECO:0000313" key="1">
    <source>
        <dbReference type="EMBL" id="QIA69122.1"/>
    </source>
</evidence>
<dbReference type="AlphaFoldDB" id="A0AAJ4EJM8"/>
<protein>
    <submittedName>
        <fullName evidence="1">Uncharacterized protein</fullName>
    </submittedName>
</protein>
<name>A0AAJ4EJM8_SPICI</name>
<dbReference type="EMBL" id="CP046368">
    <property type="protein sequence ID" value="QIA69122.1"/>
    <property type="molecule type" value="Genomic_DNA"/>
</dbReference>
<sequence>MRLNMETNKYILCYRSEKGKRPCKIYFGEYITGIDVEDVNINSTWEWEYFKKNYGENNLVICKDDKLDLILERKNIMKKCNKYRNHFLKCKNIKLCFFTKLHKYNCYSCYLWKIKKEKK</sequence>
<dbReference type="Proteomes" id="UP000464735">
    <property type="component" value="Chromosome"/>
</dbReference>
<gene>
    <name evidence="1" type="ORF">GL298_06200</name>
</gene>
<accession>A0AAJ4EJM8</accession>
<proteinExistence type="predicted"/>
<reference evidence="1 2" key="1">
    <citation type="submission" date="2019-11" db="EMBL/GenBank/DDBJ databases">
        <title>Whole genome sequencing and comparative genomics analyses of five strains of Spiroplasma citri.</title>
        <authorList>
            <person name="Yokomi R."/>
            <person name="Chen J."/>
            <person name="Rattner R."/>
            <person name="Vidalakis G."/>
        </authorList>
    </citation>
    <scope>NUCLEOTIDE SEQUENCE [LARGE SCALE GENOMIC DNA]</scope>
    <source>
        <strain evidence="1 2">BR12</strain>
    </source>
</reference>
<organism evidence="1 2">
    <name type="scientific">Spiroplasma citri</name>
    <dbReference type="NCBI Taxonomy" id="2133"/>
    <lineage>
        <taxon>Bacteria</taxon>
        <taxon>Bacillati</taxon>
        <taxon>Mycoplasmatota</taxon>
        <taxon>Mollicutes</taxon>
        <taxon>Entomoplasmatales</taxon>
        <taxon>Spiroplasmataceae</taxon>
        <taxon>Spiroplasma</taxon>
    </lineage>
</organism>
<dbReference type="RefSeq" id="WP_164106008.1">
    <property type="nucleotide sequence ID" value="NZ_CP046368.1"/>
</dbReference>
<evidence type="ECO:0000313" key="2">
    <source>
        <dbReference type="Proteomes" id="UP000464735"/>
    </source>
</evidence>